<feature type="region of interest" description="Disordered" evidence="1">
    <location>
        <begin position="1"/>
        <end position="96"/>
    </location>
</feature>
<reference evidence="2 3" key="1">
    <citation type="submission" date="2024-05" db="EMBL/GenBank/DDBJ databases">
        <title>A draft genome resource for the thread blight pathogen Marasmius tenuissimus strain MS-2.</title>
        <authorList>
            <person name="Yulfo-Soto G.E."/>
            <person name="Baruah I.K."/>
            <person name="Amoako-Attah I."/>
            <person name="Bukari Y."/>
            <person name="Meinhardt L.W."/>
            <person name="Bailey B.A."/>
            <person name="Cohen S.P."/>
        </authorList>
    </citation>
    <scope>NUCLEOTIDE SEQUENCE [LARGE SCALE GENOMIC DNA]</scope>
    <source>
        <strain evidence="2 3">MS-2</strain>
    </source>
</reference>
<protein>
    <submittedName>
        <fullName evidence="2">Uncharacterized protein</fullName>
    </submittedName>
</protein>
<feature type="compositionally biased region" description="Polar residues" evidence="1">
    <location>
        <begin position="80"/>
        <end position="96"/>
    </location>
</feature>
<name>A0ABR2ZIB2_9AGAR</name>
<feature type="region of interest" description="Disordered" evidence="1">
    <location>
        <begin position="131"/>
        <end position="176"/>
    </location>
</feature>
<organism evidence="2 3">
    <name type="scientific">Marasmius tenuissimus</name>
    <dbReference type="NCBI Taxonomy" id="585030"/>
    <lineage>
        <taxon>Eukaryota</taxon>
        <taxon>Fungi</taxon>
        <taxon>Dikarya</taxon>
        <taxon>Basidiomycota</taxon>
        <taxon>Agaricomycotina</taxon>
        <taxon>Agaricomycetes</taxon>
        <taxon>Agaricomycetidae</taxon>
        <taxon>Agaricales</taxon>
        <taxon>Marasmiineae</taxon>
        <taxon>Marasmiaceae</taxon>
        <taxon>Marasmius</taxon>
    </lineage>
</organism>
<proteinExistence type="predicted"/>
<dbReference type="Proteomes" id="UP001437256">
    <property type="component" value="Unassembled WGS sequence"/>
</dbReference>
<feature type="compositionally biased region" description="Polar residues" evidence="1">
    <location>
        <begin position="144"/>
        <end position="155"/>
    </location>
</feature>
<feature type="compositionally biased region" description="Low complexity" evidence="1">
    <location>
        <begin position="40"/>
        <end position="52"/>
    </location>
</feature>
<evidence type="ECO:0000256" key="1">
    <source>
        <dbReference type="SAM" id="MobiDB-lite"/>
    </source>
</evidence>
<gene>
    <name evidence="2" type="ORF">AAF712_012213</name>
</gene>
<keyword evidence="3" id="KW-1185">Reference proteome</keyword>
<feature type="compositionally biased region" description="Polar residues" evidence="1">
    <location>
        <begin position="53"/>
        <end position="73"/>
    </location>
</feature>
<comment type="caution">
    <text evidence="2">The sequence shown here is derived from an EMBL/GenBank/DDBJ whole genome shotgun (WGS) entry which is preliminary data.</text>
</comment>
<feature type="compositionally biased region" description="Low complexity" evidence="1">
    <location>
        <begin position="11"/>
        <end position="26"/>
    </location>
</feature>
<evidence type="ECO:0000313" key="3">
    <source>
        <dbReference type="Proteomes" id="UP001437256"/>
    </source>
</evidence>
<accession>A0ABR2ZIB2</accession>
<sequence>MATTIARTSKSKTQVSSSSSKTKTPSAVPPRSSAQTAIPSGSSRVVDNSSSNIMHNTIESTLEPSVSSKAASETSKKNHNSSQNKEFATPLSQNSLFGQDSAVVDASYILDEINRAAIRRGKLPMSTLRLGTTVIPESEDESNANETQPEATSNADELRPEDSVFSETPFAIRAQH</sequence>
<evidence type="ECO:0000313" key="2">
    <source>
        <dbReference type="EMBL" id="KAL0060982.1"/>
    </source>
</evidence>
<dbReference type="EMBL" id="JBBXMP010000153">
    <property type="protein sequence ID" value="KAL0060982.1"/>
    <property type="molecule type" value="Genomic_DNA"/>
</dbReference>